<evidence type="ECO:0000313" key="10">
    <source>
        <dbReference type="Proteomes" id="UP001320420"/>
    </source>
</evidence>
<evidence type="ECO:0000256" key="1">
    <source>
        <dbReference type="ARBA" id="ARBA00001971"/>
    </source>
</evidence>
<keyword evidence="8" id="KW-0812">Transmembrane</keyword>
<keyword evidence="10" id="KW-1185">Reference proteome</keyword>
<evidence type="ECO:0000256" key="2">
    <source>
        <dbReference type="ARBA" id="ARBA00010617"/>
    </source>
</evidence>
<dbReference type="GO" id="GO:0020037">
    <property type="term" value="F:heme binding"/>
    <property type="evidence" value="ECO:0007669"/>
    <property type="project" value="InterPro"/>
</dbReference>
<dbReference type="EMBL" id="JAKJXP020000145">
    <property type="protein sequence ID" value="KAK7742216.1"/>
    <property type="molecule type" value="Genomic_DNA"/>
</dbReference>
<dbReference type="AlphaFoldDB" id="A0AAN9U9Z5"/>
<evidence type="ECO:0000256" key="4">
    <source>
        <dbReference type="ARBA" id="ARBA00023004"/>
    </source>
</evidence>
<protein>
    <recommendedName>
        <fullName evidence="11">25-hydroxycholesterol 7-alpha-hydroxylase</fullName>
    </recommendedName>
</protein>
<reference evidence="9 10" key="1">
    <citation type="submission" date="2024-02" db="EMBL/GenBank/DDBJ databases">
        <title>De novo assembly and annotation of 12 fungi associated with fruit tree decline syndrome in Ontario, Canada.</title>
        <authorList>
            <person name="Sulman M."/>
            <person name="Ellouze W."/>
            <person name="Ilyukhin E."/>
        </authorList>
    </citation>
    <scope>NUCLEOTIDE SEQUENCE [LARGE SCALE GENOMIC DNA]</scope>
    <source>
        <strain evidence="9 10">M11/M66-122</strain>
    </source>
</reference>
<dbReference type="Proteomes" id="UP001320420">
    <property type="component" value="Unassembled WGS sequence"/>
</dbReference>
<keyword evidence="8" id="KW-1133">Transmembrane helix</keyword>
<keyword evidence="5 7" id="KW-0503">Monooxygenase</keyword>
<dbReference type="GO" id="GO:0016705">
    <property type="term" value="F:oxidoreductase activity, acting on paired donors, with incorporation or reduction of molecular oxygen"/>
    <property type="evidence" value="ECO:0007669"/>
    <property type="project" value="InterPro"/>
</dbReference>
<dbReference type="SUPFAM" id="SSF48264">
    <property type="entry name" value="Cytochrome P450"/>
    <property type="match status" value="1"/>
</dbReference>
<dbReference type="InterPro" id="IPR001128">
    <property type="entry name" value="Cyt_P450"/>
</dbReference>
<evidence type="ECO:0008006" key="11">
    <source>
        <dbReference type="Google" id="ProtNLM"/>
    </source>
</evidence>
<evidence type="ECO:0000256" key="5">
    <source>
        <dbReference type="ARBA" id="ARBA00023033"/>
    </source>
</evidence>
<organism evidence="9 10">
    <name type="scientific">Diatrype stigma</name>
    <dbReference type="NCBI Taxonomy" id="117547"/>
    <lineage>
        <taxon>Eukaryota</taxon>
        <taxon>Fungi</taxon>
        <taxon>Dikarya</taxon>
        <taxon>Ascomycota</taxon>
        <taxon>Pezizomycotina</taxon>
        <taxon>Sordariomycetes</taxon>
        <taxon>Xylariomycetidae</taxon>
        <taxon>Xylariales</taxon>
        <taxon>Diatrypaceae</taxon>
        <taxon>Diatrype</taxon>
    </lineage>
</organism>
<feature type="transmembrane region" description="Helical" evidence="8">
    <location>
        <begin position="6"/>
        <end position="23"/>
    </location>
</feature>
<name>A0AAN9U9Z5_9PEZI</name>
<keyword evidence="7" id="KW-0560">Oxidoreductase</keyword>
<dbReference type="InterPro" id="IPR053007">
    <property type="entry name" value="CYP450_monoxygenase_sec-met"/>
</dbReference>
<dbReference type="PANTHER" id="PTHR47582">
    <property type="entry name" value="P450, PUTATIVE (EUROFUNG)-RELATED"/>
    <property type="match status" value="1"/>
</dbReference>
<proteinExistence type="inferred from homology"/>
<dbReference type="InterPro" id="IPR017972">
    <property type="entry name" value="Cyt_P450_CS"/>
</dbReference>
<dbReference type="PANTHER" id="PTHR47582:SF1">
    <property type="entry name" value="P450, PUTATIVE (EUROFUNG)-RELATED"/>
    <property type="match status" value="1"/>
</dbReference>
<dbReference type="InterPro" id="IPR036396">
    <property type="entry name" value="Cyt_P450_sf"/>
</dbReference>
<gene>
    <name evidence="9" type="ORF">SLS62_010767</name>
</gene>
<evidence type="ECO:0000256" key="6">
    <source>
        <dbReference type="PIRSR" id="PIRSR602403-1"/>
    </source>
</evidence>
<dbReference type="InterPro" id="IPR002403">
    <property type="entry name" value="Cyt_P450_E_grp-IV"/>
</dbReference>
<comment type="cofactor">
    <cofactor evidence="1 6">
        <name>heme</name>
        <dbReference type="ChEBI" id="CHEBI:30413"/>
    </cofactor>
</comment>
<dbReference type="Gene3D" id="1.10.630.10">
    <property type="entry name" value="Cytochrome P450"/>
    <property type="match status" value="1"/>
</dbReference>
<evidence type="ECO:0000256" key="7">
    <source>
        <dbReference type="RuleBase" id="RU000461"/>
    </source>
</evidence>
<keyword evidence="8" id="KW-0472">Membrane</keyword>
<evidence type="ECO:0000313" key="9">
    <source>
        <dbReference type="EMBL" id="KAK7742216.1"/>
    </source>
</evidence>
<dbReference type="GO" id="GO:0005506">
    <property type="term" value="F:iron ion binding"/>
    <property type="evidence" value="ECO:0007669"/>
    <property type="project" value="InterPro"/>
</dbReference>
<comment type="caution">
    <text evidence="9">The sequence shown here is derived from an EMBL/GenBank/DDBJ whole genome shotgun (WGS) entry which is preliminary data.</text>
</comment>
<comment type="similarity">
    <text evidence="2 7">Belongs to the cytochrome P450 family.</text>
</comment>
<dbReference type="GO" id="GO:0004497">
    <property type="term" value="F:monooxygenase activity"/>
    <property type="evidence" value="ECO:0007669"/>
    <property type="project" value="UniProtKB-KW"/>
</dbReference>
<evidence type="ECO:0000256" key="3">
    <source>
        <dbReference type="ARBA" id="ARBA00022723"/>
    </source>
</evidence>
<keyword evidence="4 6" id="KW-0408">Iron</keyword>
<dbReference type="PRINTS" id="PR00465">
    <property type="entry name" value="EP450IV"/>
</dbReference>
<keyword evidence="3 6" id="KW-0479">Metal-binding</keyword>
<keyword evidence="6 7" id="KW-0349">Heme</keyword>
<sequence length="509" mass="57368">MSFGLATVLGTVVGIYIFVRALLHFTQDAREPPSIETTIPFVSPLILMNTKKAKFYSAMRDKYNLPIYTLRMPGSRMYVVNATSLIPVVQRQFRALSFTAIEANIARDVGGVSKAAHEIMERDLMRDEGYLMSFPKYIHSAVSAGPHLDAMNRKSIEVLADSLETWSKKGPVAVKMFDWIRHELLIATTDGVYGPKNPYRTDRLSKFESSIMTFVLMPYPNLLAKEAYQAREYMAKTWRQYFGEGWFETGSKLVQSRVHINDDFHISRNDTAQAEVLGAIGILSNTLPATFWMVYHIFSDPVVLEDIRTELSKGGREVDGVCTIDMAHVKDSCPILLSTFQEMSRYNGTGVTVRVALEDHLLEGKYLIKKGSTVMIPSHVQHTIPSVWGENVNEFYHKRFIREPGRKRPNPLAFRGFGGGTTLCPGRHFATTEVLMFAALMVLRYDIRPVGGKWVRPSTNKANPVAAMPVPDWDLDIELCPRDDKEWRVSFSGHDKGLEISAEDIEGAT</sequence>
<evidence type="ECO:0000256" key="8">
    <source>
        <dbReference type="SAM" id="Phobius"/>
    </source>
</evidence>
<feature type="binding site" description="axial binding residue" evidence="6">
    <location>
        <position position="424"/>
    </location>
    <ligand>
        <name>heme</name>
        <dbReference type="ChEBI" id="CHEBI:30413"/>
    </ligand>
    <ligandPart>
        <name>Fe</name>
        <dbReference type="ChEBI" id="CHEBI:18248"/>
    </ligandPart>
</feature>
<dbReference type="Pfam" id="PF00067">
    <property type="entry name" value="p450"/>
    <property type="match status" value="1"/>
</dbReference>
<accession>A0AAN9U9Z5</accession>
<dbReference type="PROSITE" id="PS00086">
    <property type="entry name" value="CYTOCHROME_P450"/>
    <property type="match status" value="1"/>
</dbReference>
<dbReference type="CDD" id="cd11040">
    <property type="entry name" value="CYP7_CYP8-like"/>
    <property type="match status" value="1"/>
</dbReference>